<feature type="region of interest" description="Disordered" evidence="1">
    <location>
        <begin position="312"/>
        <end position="361"/>
    </location>
</feature>
<feature type="compositionally biased region" description="Polar residues" evidence="1">
    <location>
        <begin position="256"/>
        <end position="294"/>
    </location>
</feature>
<evidence type="ECO:0000256" key="1">
    <source>
        <dbReference type="SAM" id="MobiDB-lite"/>
    </source>
</evidence>
<reference evidence="2" key="1">
    <citation type="submission" date="2023-07" db="EMBL/GenBank/DDBJ databases">
        <title>Sorghum-associated microbial communities from plants grown in Nebraska, USA.</title>
        <authorList>
            <person name="Schachtman D."/>
        </authorList>
    </citation>
    <scope>NUCLEOTIDE SEQUENCE</scope>
    <source>
        <strain evidence="2">DS3754</strain>
    </source>
</reference>
<dbReference type="RefSeq" id="WP_307686690.1">
    <property type="nucleotide sequence ID" value="NZ_JAUSRD010000017.1"/>
</dbReference>
<organism evidence="2 3">
    <name type="scientific">Variovorax boronicumulans</name>
    <dbReference type="NCBI Taxonomy" id="436515"/>
    <lineage>
        <taxon>Bacteria</taxon>
        <taxon>Pseudomonadati</taxon>
        <taxon>Pseudomonadota</taxon>
        <taxon>Betaproteobacteria</taxon>
        <taxon>Burkholderiales</taxon>
        <taxon>Comamonadaceae</taxon>
        <taxon>Variovorax</taxon>
    </lineage>
</organism>
<dbReference type="EMBL" id="JAUSRD010000017">
    <property type="protein sequence ID" value="MDP9896336.1"/>
    <property type="molecule type" value="Genomic_DNA"/>
</dbReference>
<dbReference type="Proteomes" id="UP001242045">
    <property type="component" value="Unassembled WGS sequence"/>
</dbReference>
<name>A0AAW8D900_9BURK</name>
<sequence length="361" mass="38530">MAGPDEPPFNGNGTVGRLLTCEIPAPAEMLRRRPGICSERYEREKAEFDKLPWYERMLAGHGRAVGLEPTDALQSAKTFQEACEKMPDEISKSALDEKVQQLSDHATGRNPLSPEQSLELKRQVSFLQDVYTPGPRWESGLSSGESAWLSAQNQRWGNSMAIAFLGPVYGGPGAMTRLMGGSEDLVEAVNNQSASLVGAGRTRVFARDAAALRESNARIFTSGEYNRGARLEPPSRTVGGKPAGTASPISAPASGTVVQQAVPSISRQKQNGHVKGSPQNTNRIKQGKPTSTFNGPAAEADRLTQEAWQKGTPVAGRPNVRDYDFGQSIGTGPNGGGQSIVRVHQDASGNIHGHPAGPEIP</sequence>
<protein>
    <submittedName>
        <fullName evidence="2">Uncharacterized protein</fullName>
    </submittedName>
</protein>
<feature type="region of interest" description="Disordered" evidence="1">
    <location>
        <begin position="227"/>
        <end position="294"/>
    </location>
</feature>
<evidence type="ECO:0000313" key="2">
    <source>
        <dbReference type="EMBL" id="MDP9896336.1"/>
    </source>
</evidence>
<dbReference type="AlphaFoldDB" id="A0AAW8D900"/>
<comment type="caution">
    <text evidence="2">The sequence shown here is derived from an EMBL/GenBank/DDBJ whole genome shotgun (WGS) entry which is preliminary data.</text>
</comment>
<proteinExistence type="predicted"/>
<gene>
    <name evidence="2" type="ORF">J2W31_005471</name>
</gene>
<evidence type="ECO:0000313" key="3">
    <source>
        <dbReference type="Proteomes" id="UP001242045"/>
    </source>
</evidence>
<accession>A0AAW8D900</accession>